<sequence length="286" mass="31015">MTDAALYHEELLDLERQVEAVIRDVDASYQQTAAGVSSSGSGGREGGYANSPSARAAAFAKAQDLLRRVNRLLQQLRAEMRLLDDAERDVYEAHASAHARKAELLRAQVQQSKERAARSTAVAVAAAVSESLASGPRNASASGASFRAVESVAGALWSPREGVDADVEGGEGPAMSSRAEARHAATRINALQHSTLQSLGLSERMLNETETVGNEAATKLRAQTEQIRQANDMLEEMHSELGRVSAELKRFMRQIARDRLIIFFAVTILVCIITIVVLEALKHRQK</sequence>
<keyword evidence="3 8" id="KW-0812">Transmembrane</keyword>
<dbReference type="GO" id="GO:0015031">
    <property type="term" value="P:protein transport"/>
    <property type="evidence" value="ECO:0007669"/>
    <property type="project" value="UniProtKB-KW"/>
</dbReference>
<dbReference type="GO" id="GO:0012507">
    <property type="term" value="C:ER to Golgi transport vesicle membrane"/>
    <property type="evidence" value="ECO:0007669"/>
    <property type="project" value="TreeGrafter"/>
</dbReference>
<evidence type="ECO:0000313" key="10">
    <source>
        <dbReference type="EMBL" id="KAG5481499.1"/>
    </source>
</evidence>
<organism evidence="10 11">
    <name type="scientific">Leishmania martiniquensis</name>
    <dbReference type="NCBI Taxonomy" id="1580590"/>
    <lineage>
        <taxon>Eukaryota</taxon>
        <taxon>Discoba</taxon>
        <taxon>Euglenozoa</taxon>
        <taxon>Kinetoplastea</taxon>
        <taxon>Metakinetoplastina</taxon>
        <taxon>Trypanosomatida</taxon>
        <taxon>Trypanosomatidae</taxon>
        <taxon>Leishmaniinae</taxon>
        <taxon>Leishmania</taxon>
    </lineage>
</organism>
<feature type="coiled-coil region" evidence="7">
    <location>
        <begin position="217"/>
        <end position="254"/>
    </location>
</feature>
<dbReference type="OrthoDB" id="19261at2759"/>
<gene>
    <name evidence="10" type="ORF">LSCM1_05517</name>
</gene>
<keyword evidence="6 8" id="KW-0472">Membrane</keyword>
<feature type="transmembrane region" description="Helical" evidence="8">
    <location>
        <begin position="260"/>
        <end position="281"/>
    </location>
</feature>
<keyword evidence="5 8" id="KW-1133">Transmembrane helix</keyword>
<keyword evidence="4" id="KW-0653">Protein transport</keyword>
<evidence type="ECO:0000256" key="6">
    <source>
        <dbReference type="ARBA" id="ARBA00023136"/>
    </source>
</evidence>
<dbReference type="GeneID" id="92515483"/>
<dbReference type="PANTHER" id="PTHR21230">
    <property type="entry name" value="VESICLE TRANSPORT V-SNARE PROTEIN VTI1-RELATED"/>
    <property type="match status" value="1"/>
</dbReference>
<dbReference type="GO" id="GO:0006906">
    <property type="term" value="P:vesicle fusion"/>
    <property type="evidence" value="ECO:0007669"/>
    <property type="project" value="TreeGrafter"/>
</dbReference>
<comment type="caution">
    <text evidence="10">The sequence shown here is derived from an EMBL/GenBank/DDBJ whole genome shotgun (WGS) entry which is preliminary data.</text>
</comment>
<dbReference type="GO" id="GO:0005484">
    <property type="term" value="F:SNAP receptor activity"/>
    <property type="evidence" value="ECO:0007669"/>
    <property type="project" value="TreeGrafter"/>
</dbReference>
<evidence type="ECO:0000256" key="4">
    <source>
        <dbReference type="ARBA" id="ARBA00022927"/>
    </source>
</evidence>
<protein>
    <recommendedName>
        <fullName evidence="9">Sec20 C-terminal domain-containing protein</fullName>
    </recommendedName>
</protein>
<dbReference type="SUPFAM" id="SSF58038">
    <property type="entry name" value="SNARE fusion complex"/>
    <property type="match status" value="1"/>
</dbReference>
<dbReference type="GO" id="GO:0031902">
    <property type="term" value="C:late endosome membrane"/>
    <property type="evidence" value="ECO:0007669"/>
    <property type="project" value="TreeGrafter"/>
</dbReference>
<reference evidence="10 11" key="1">
    <citation type="submission" date="2021-03" db="EMBL/GenBank/DDBJ databases">
        <title>Leishmania (Mundinia) martiniquensis Genome sequencing and assembly.</title>
        <authorList>
            <person name="Almutairi H."/>
            <person name="Gatherer D."/>
        </authorList>
    </citation>
    <scope>NUCLEOTIDE SEQUENCE [LARGE SCALE GENOMIC DNA]</scope>
    <source>
        <strain evidence="10">LSCM1</strain>
    </source>
</reference>
<dbReference type="Gene3D" id="1.20.5.110">
    <property type="match status" value="1"/>
</dbReference>
<evidence type="ECO:0000313" key="11">
    <source>
        <dbReference type="Proteomes" id="UP000673552"/>
    </source>
</evidence>
<evidence type="ECO:0000256" key="1">
    <source>
        <dbReference type="ARBA" id="ARBA00004211"/>
    </source>
</evidence>
<dbReference type="Proteomes" id="UP000673552">
    <property type="component" value="Chromosome 17"/>
</dbReference>
<dbReference type="GO" id="GO:0005794">
    <property type="term" value="C:Golgi apparatus"/>
    <property type="evidence" value="ECO:0007669"/>
    <property type="project" value="TreeGrafter"/>
</dbReference>
<evidence type="ECO:0000259" key="9">
    <source>
        <dbReference type="Pfam" id="PF03908"/>
    </source>
</evidence>
<dbReference type="KEGG" id="lmat:92515483"/>
<dbReference type="AlphaFoldDB" id="A0A836GWM8"/>
<dbReference type="InterPro" id="IPR056173">
    <property type="entry name" value="Sec20_C"/>
</dbReference>
<dbReference type="GO" id="GO:0000149">
    <property type="term" value="F:SNARE binding"/>
    <property type="evidence" value="ECO:0007669"/>
    <property type="project" value="TreeGrafter"/>
</dbReference>
<evidence type="ECO:0000256" key="5">
    <source>
        <dbReference type="ARBA" id="ARBA00022989"/>
    </source>
</evidence>
<accession>A0A836GWM8</accession>
<comment type="subcellular location">
    <subcellularLocation>
        <location evidence="1">Membrane</location>
        <topology evidence="1">Single-pass type IV membrane protein</topology>
    </subcellularLocation>
</comment>
<dbReference type="GO" id="GO:0031201">
    <property type="term" value="C:SNARE complex"/>
    <property type="evidence" value="ECO:0007669"/>
    <property type="project" value="TreeGrafter"/>
</dbReference>
<evidence type="ECO:0000256" key="3">
    <source>
        <dbReference type="ARBA" id="ARBA00022692"/>
    </source>
</evidence>
<dbReference type="GO" id="GO:0005789">
    <property type="term" value="C:endoplasmic reticulum membrane"/>
    <property type="evidence" value="ECO:0007669"/>
    <property type="project" value="TreeGrafter"/>
</dbReference>
<keyword evidence="2" id="KW-0813">Transport</keyword>
<proteinExistence type="predicted"/>
<feature type="domain" description="Sec20 C-terminal" evidence="9">
    <location>
        <begin position="197"/>
        <end position="277"/>
    </location>
</feature>
<feature type="coiled-coil region" evidence="7">
    <location>
        <begin position="59"/>
        <end position="89"/>
    </location>
</feature>
<dbReference type="RefSeq" id="XP_067179606.1">
    <property type="nucleotide sequence ID" value="XM_067322971.1"/>
</dbReference>
<evidence type="ECO:0000256" key="2">
    <source>
        <dbReference type="ARBA" id="ARBA00022448"/>
    </source>
</evidence>
<keyword evidence="7" id="KW-0175">Coiled coil</keyword>
<keyword evidence="11" id="KW-1185">Reference proteome</keyword>
<name>A0A836GWM8_9TRYP</name>
<dbReference type="EMBL" id="JAFEUZ010000017">
    <property type="protein sequence ID" value="KAG5481499.1"/>
    <property type="molecule type" value="Genomic_DNA"/>
</dbReference>
<evidence type="ECO:0000256" key="7">
    <source>
        <dbReference type="SAM" id="Coils"/>
    </source>
</evidence>
<dbReference type="Pfam" id="PF03908">
    <property type="entry name" value="Sec20"/>
    <property type="match status" value="1"/>
</dbReference>
<evidence type="ECO:0000256" key="8">
    <source>
        <dbReference type="SAM" id="Phobius"/>
    </source>
</evidence>
<dbReference type="PANTHER" id="PTHR21230:SF26">
    <property type="entry name" value="VESICLE TRANSPORT THROUGH INTERACTION WITH T-SNARES HOMOLOG 1A"/>
    <property type="match status" value="1"/>
</dbReference>